<evidence type="ECO:0000313" key="19">
    <source>
        <dbReference type="Proteomes" id="UP001519667"/>
    </source>
</evidence>
<organism evidence="18 19">
    <name type="scientific">Metapseudomonas boanensis</name>
    <dbReference type="NCBI Taxonomy" id="2822138"/>
    <lineage>
        <taxon>Bacteria</taxon>
        <taxon>Pseudomonadati</taxon>
        <taxon>Pseudomonadota</taxon>
        <taxon>Gammaproteobacteria</taxon>
        <taxon>Pseudomonadales</taxon>
        <taxon>Pseudomonadaceae</taxon>
        <taxon>Metapseudomonas</taxon>
    </lineage>
</organism>
<keyword evidence="19" id="KW-1185">Reference proteome</keyword>
<evidence type="ECO:0000256" key="16">
    <source>
        <dbReference type="HAMAP-Rule" id="MF_00790"/>
    </source>
</evidence>
<evidence type="ECO:0000256" key="10">
    <source>
        <dbReference type="ARBA" id="ARBA00023098"/>
    </source>
</evidence>
<dbReference type="Proteomes" id="UP001519667">
    <property type="component" value="Unassembled WGS sequence"/>
</dbReference>
<evidence type="ECO:0000256" key="1">
    <source>
        <dbReference type="ARBA" id="ARBA00003280"/>
    </source>
</evidence>
<protein>
    <recommendedName>
        <fullName evidence="4 16">Lipase chaperone</fullName>
    </recommendedName>
    <alternativeName>
        <fullName evidence="16">Lipase activator protein</fullName>
    </alternativeName>
    <alternativeName>
        <fullName evidence="15 16">Lipase foldase</fullName>
    </alternativeName>
    <alternativeName>
        <fullName evidence="13 16">Lipase helper protein</fullName>
    </alternativeName>
    <alternativeName>
        <fullName evidence="14 16">Lipase modulator</fullName>
    </alternativeName>
</protein>
<comment type="similarity">
    <text evidence="3 16">Belongs to the lipase chaperone family.</text>
</comment>
<evidence type="ECO:0000313" key="18">
    <source>
        <dbReference type="EMBL" id="MBT8764872.1"/>
    </source>
</evidence>
<keyword evidence="11 16" id="KW-0472">Membrane</keyword>
<dbReference type="HAMAP" id="MF_00790">
    <property type="entry name" value="Lipase_chap"/>
    <property type="match status" value="1"/>
</dbReference>
<keyword evidence="17" id="KW-0732">Signal</keyword>
<dbReference type="SUPFAM" id="SSF158855">
    <property type="entry name" value="Lipase chaperone-like"/>
    <property type="match status" value="1"/>
</dbReference>
<keyword evidence="8 16" id="KW-0442">Lipid degradation</keyword>
<accession>A0ABS5XB65</accession>
<comment type="caution">
    <text evidence="18">The sequence shown here is derived from an EMBL/GenBank/DDBJ whole genome shotgun (WGS) entry which is preliminary data.</text>
</comment>
<evidence type="ECO:0000256" key="14">
    <source>
        <dbReference type="ARBA" id="ARBA00031542"/>
    </source>
</evidence>
<evidence type="ECO:0000256" key="8">
    <source>
        <dbReference type="ARBA" id="ARBA00022963"/>
    </source>
</evidence>
<dbReference type="Pfam" id="PF03280">
    <property type="entry name" value="Lipase_chap"/>
    <property type="match status" value="1"/>
</dbReference>
<evidence type="ECO:0000256" key="15">
    <source>
        <dbReference type="ARBA" id="ARBA00033028"/>
    </source>
</evidence>
<evidence type="ECO:0000256" key="4">
    <source>
        <dbReference type="ARBA" id="ARBA00019692"/>
    </source>
</evidence>
<gene>
    <name evidence="16" type="primary">lifO</name>
    <name evidence="18" type="ORF">J7302_01760</name>
</gene>
<proteinExistence type="inferred from homology"/>
<keyword evidence="10 16" id="KW-0443">Lipid metabolism</keyword>
<feature type="signal peptide" evidence="17">
    <location>
        <begin position="1"/>
        <end position="24"/>
    </location>
</feature>
<evidence type="ECO:0000256" key="7">
    <source>
        <dbReference type="ARBA" id="ARBA00022692"/>
    </source>
</evidence>
<evidence type="ECO:0000256" key="6">
    <source>
        <dbReference type="ARBA" id="ARBA00022519"/>
    </source>
</evidence>
<dbReference type="NCBIfam" id="NF002334">
    <property type="entry name" value="PRK01294.1-2"/>
    <property type="match status" value="1"/>
</dbReference>
<evidence type="ECO:0000256" key="11">
    <source>
        <dbReference type="ARBA" id="ARBA00023136"/>
    </source>
</evidence>
<keyword evidence="12 16" id="KW-0143">Chaperone</keyword>
<evidence type="ECO:0000256" key="2">
    <source>
        <dbReference type="ARBA" id="ARBA00004383"/>
    </source>
</evidence>
<keyword evidence="6 16" id="KW-0997">Cell inner membrane</keyword>
<reference evidence="18 19" key="1">
    <citation type="submission" date="2021-04" db="EMBL/GenBank/DDBJ databases">
        <title>Pseudomonas boanensis sp. nov., a bacterium isolated from river water used for household purposes in Boane District, Mozambique.</title>
        <authorList>
            <person name="Nicklasson M."/>
            <person name="Martin-Rodriguez A.J."/>
            <person name="Thorell K."/>
            <person name="Neves L."/>
            <person name="Mussagy A."/>
            <person name="Rydberg H.A."/>
            <person name="Hernroth B."/>
            <person name="Svensson-Stadler L."/>
            <person name="Sjoling A."/>
        </authorList>
    </citation>
    <scope>NUCLEOTIDE SEQUENCE [LARGE SCALE GENOMIC DNA]</scope>
    <source>
        <strain evidence="18 19">DB1</strain>
    </source>
</reference>
<keyword evidence="7 16" id="KW-0812">Transmembrane</keyword>
<comment type="function">
    <text evidence="1 16">May be involved in the folding of the extracellular lipase during its passage through the periplasm.</text>
</comment>
<dbReference type="EMBL" id="JAGTIS010000001">
    <property type="protein sequence ID" value="MBT8764872.1"/>
    <property type="molecule type" value="Genomic_DNA"/>
</dbReference>
<name>A0ABS5XB65_9GAMM</name>
<keyword evidence="9 16" id="KW-1133">Transmembrane helix</keyword>
<comment type="subcellular location">
    <subcellularLocation>
        <location evidence="2">Cell inner membrane</location>
        <topology evidence="2">Single-pass membrane protein</topology>
        <orientation evidence="2">Periplasmic side</orientation>
    </subcellularLocation>
</comment>
<evidence type="ECO:0000256" key="3">
    <source>
        <dbReference type="ARBA" id="ARBA00010358"/>
    </source>
</evidence>
<sequence length="349" mass="38264">MVPPPACRAIPVKNYLLLLPIALATSLAVYLQSDAQGTNVPEPKAAPALPFPAAALPLPSTHSAAAYAPQTPPKSLPASFTGTQVDGGFRLDGAGNLQVDEEVRRLFDYFLSAMGAEPLATSVERLRSYIADTLELPAEGQALDLLGQYLVYKRELVQLERDLPQQAGLDMLHQRESAVQALRARIFSAEVHEAFFASEEAYNTFTLQRLAVQRNGEIGDEAKAAAIDQLRSNLPEELQAVALTQLHTELRTETAKLQASGGTPAQIRQMRQQLVGLEATTRLEALDDQRRHWQARLQEYLAEKARIRSNEGLGAGDKARAIKQLEADRFTPQERLRLRAASEPATSNK</sequence>
<evidence type="ECO:0000256" key="12">
    <source>
        <dbReference type="ARBA" id="ARBA00023186"/>
    </source>
</evidence>
<evidence type="ECO:0000256" key="17">
    <source>
        <dbReference type="SAM" id="SignalP"/>
    </source>
</evidence>
<evidence type="ECO:0000256" key="13">
    <source>
        <dbReference type="ARBA" id="ARBA00030948"/>
    </source>
</evidence>
<keyword evidence="5 16" id="KW-1003">Cell membrane</keyword>
<evidence type="ECO:0000256" key="5">
    <source>
        <dbReference type="ARBA" id="ARBA00022475"/>
    </source>
</evidence>
<dbReference type="InterPro" id="IPR004961">
    <property type="entry name" value="Lipase_chaperone"/>
</dbReference>
<feature type="chain" id="PRO_5046858696" description="Lipase chaperone" evidence="17">
    <location>
        <begin position="25"/>
        <end position="349"/>
    </location>
</feature>
<evidence type="ECO:0000256" key="9">
    <source>
        <dbReference type="ARBA" id="ARBA00022989"/>
    </source>
</evidence>